<keyword evidence="3" id="KW-0378">Hydrolase</keyword>
<feature type="domain" description="Prohead serine protease" evidence="4">
    <location>
        <begin position="13"/>
        <end position="192"/>
    </location>
</feature>
<keyword evidence="1" id="KW-1188">Viral release from host cell</keyword>
<dbReference type="NCBIfam" id="TIGR01543">
    <property type="entry name" value="proheadase_HK97"/>
    <property type="match status" value="1"/>
</dbReference>
<dbReference type="GO" id="GO:0006508">
    <property type="term" value="P:proteolysis"/>
    <property type="evidence" value="ECO:0007669"/>
    <property type="project" value="UniProtKB-KW"/>
</dbReference>
<dbReference type="InterPro" id="IPR054613">
    <property type="entry name" value="Peptidase_S78_dom"/>
</dbReference>
<dbReference type="Proteomes" id="UP000290439">
    <property type="component" value="Chromosome"/>
</dbReference>
<dbReference type="GO" id="GO:0008233">
    <property type="term" value="F:peptidase activity"/>
    <property type="evidence" value="ECO:0007669"/>
    <property type="project" value="UniProtKB-KW"/>
</dbReference>
<keyword evidence="2 5" id="KW-0645">Protease</keyword>
<protein>
    <submittedName>
        <fullName evidence="5">Phage prohead protease, HK97 family</fullName>
    </submittedName>
</protein>
<dbReference type="AlphaFoldDB" id="A0A4U8WFZ1"/>
<evidence type="ECO:0000313" key="5">
    <source>
        <dbReference type="EMBL" id="VFB01488.1"/>
    </source>
</evidence>
<name>A0A4U8WFZ1_9NOCA</name>
<reference evidence="5 6" key="1">
    <citation type="submission" date="2019-02" db="EMBL/GenBank/DDBJ databases">
        <authorList>
            <consortium name="Pathogen Informatics"/>
        </authorList>
    </citation>
    <scope>NUCLEOTIDE SEQUENCE [LARGE SCALE GENOMIC DNA]</scope>
    <source>
        <strain evidence="5 6">3012STDY6756504</strain>
    </source>
</reference>
<evidence type="ECO:0000256" key="1">
    <source>
        <dbReference type="ARBA" id="ARBA00022612"/>
    </source>
</evidence>
<dbReference type="Pfam" id="PF04586">
    <property type="entry name" value="Peptidase_S78"/>
    <property type="match status" value="1"/>
</dbReference>
<dbReference type="InterPro" id="IPR006433">
    <property type="entry name" value="Prohead_protease"/>
</dbReference>
<sequence length="211" mass="23275">MAVTRFKSRTVDLEFRSAEETQTDGRTLEGYAAVFDSQARIGNSVEGHFVETIKRGAFKKTLAERGSRVTMLWNHGKDPAVGQIPVGVYEELREDEHGLYVRGRLLDTQHADAVRQAIQAGAVRGMSVTFQVTDEMWHDSDGTRLHGDSIWRAMAKPGNLIQRTVTAVRLVEAGPVLTPAYEATSVGVRSNSSSIVIPRTIAEARLKLLDL</sequence>
<organism evidence="5 6">
    <name type="scientific">Nocardia cyriacigeorgica</name>
    <dbReference type="NCBI Taxonomy" id="135487"/>
    <lineage>
        <taxon>Bacteria</taxon>
        <taxon>Bacillati</taxon>
        <taxon>Actinomycetota</taxon>
        <taxon>Actinomycetes</taxon>
        <taxon>Mycobacteriales</taxon>
        <taxon>Nocardiaceae</taxon>
        <taxon>Nocardia</taxon>
    </lineage>
</organism>
<dbReference type="RefSeq" id="WP_165448975.1">
    <property type="nucleotide sequence ID" value="NZ_LR215973.1"/>
</dbReference>
<accession>A0A4U8WFZ1</accession>
<proteinExistence type="predicted"/>
<evidence type="ECO:0000259" key="4">
    <source>
        <dbReference type="Pfam" id="PF04586"/>
    </source>
</evidence>
<gene>
    <name evidence="5" type="ORF">NCTC10797_05307</name>
</gene>
<evidence type="ECO:0000256" key="3">
    <source>
        <dbReference type="ARBA" id="ARBA00022801"/>
    </source>
</evidence>
<evidence type="ECO:0000313" key="6">
    <source>
        <dbReference type="Proteomes" id="UP000290439"/>
    </source>
</evidence>
<evidence type="ECO:0000256" key="2">
    <source>
        <dbReference type="ARBA" id="ARBA00022670"/>
    </source>
</evidence>
<dbReference type="EMBL" id="LR215973">
    <property type="protein sequence ID" value="VFB01488.1"/>
    <property type="molecule type" value="Genomic_DNA"/>
</dbReference>